<protein>
    <recommendedName>
        <fullName evidence="7">MMS19 nucleotide excision repair protein</fullName>
    </recommendedName>
</protein>
<dbReference type="EMBL" id="CAUYUJ010019170">
    <property type="protein sequence ID" value="CAK0889076.1"/>
    <property type="molecule type" value="Genomic_DNA"/>
</dbReference>
<dbReference type="InterPro" id="IPR016024">
    <property type="entry name" value="ARM-type_fold"/>
</dbReference>
<dbReference type="Gene3D" id="1.25.10.10">
    <property type="entry name" value="Leucine-rich Repeat Variant"/>
    <property type="match status" value="1"/>
</dbReference>
<evidence type="ECO:0000313" key="5">
    <source>
        <dbReference type="EMBL" id="CAK0889076.1"/>
    </source>
</evidence>
<evidence type="ECO:0000313" key="6">
    <source>
        <dbReference type="Proteomes" id="UP001189429"/>
    </source>
</evidence>
<organism evidence="5 6">
    <name type="scientific">Prorocentrum cordatum</name>
    <dbReference type="NCBI Taxonomy" id="2364126"/>
    <lineage>
        <taxon>Eukaryota</taxon>
        <taxon>Sar</taxon>
        <taxon>Alveolata</taxon>
        <taxon>Dinophyceae</taxon>
        <taxon>Prorocentrales</taxon>
        <taxon>Prorocentraceae</taxon>
        <taxon>Prorocentrum</taxon>
    </lineage>
</organism>
<dbReference type="PANTHER" id="PTHR23120">
    <property type="entry name" value="MAESTRO-RELATED HEAT DOMAIN-CONTAINING"/>
    <property type="match status" value="1"/>
</dbReference>
<evidence type="ECO:0000256" key="1">
    <source>
        <dbReference type="ARBA" id="ARBA00022737"/>
    </source>
</evidence>
<dbReference type="InterPro" id="IPR055408">
    <property type="entry name" value="HEAT_MROH2B-like"/>
</dbReference>
<gene>
    <name evidence="5" type="ORF">PCOR1329_LOCUS69729</name>
</gene>
<comment type="caution">
    <text evidence="5">The sequence shown here is derived from an EMBL/GenBank/DDBJ whole genome shotgun (WGS) entry which is preliminary data.</text>
</comment>
<feature type="domain" description="MROH2B-like N-terminal HEAT-repeats" evidence="4">
    <location>
        <begin position="71"/>
        <end position="266"/>
    </location>
</feature>
<sequence>MAPAAAALPPGEAAPGAPSAPAAAQREVPAAHGEGPQEGECVQEIVYCLLDAKGGAASTQAVQVAINASVIQVAKANFPLVVTSIFSFLENRQSSELHQLWLLRLLCQVLETRRSHECSQPAGSSMTIDRALARNLTHHLVREVARLVGEDPRQQAVCDVLVELAPMYPDVVLSGVLTMLDNCGSSVSAPPALVNILTEIAYTTPHVLEGRIHDAMSRFLPLLQACKTPEMKLLLFRAWCSLCVAMVNCGMRESGQAMSSTESTFSRCFGSAALELRRRRGGDCGGLDPAAEETDDRRRASTALSTAFTILMSSWQSSKDLSIRVGAMETLGHLCLVIPKDQFLTNADALLELLVNLLTRQSASLHSMPPMRLMRGLCLFLQSCIDADPEILLLENTLQTLTATMFSWTANCGPLQYIQGSVGTEALQSQAEVLRCFDVLADTFQKDILAFLLAKVKGSRDDRLGSLLVLRHLIGSSWRPRPAAVIEGIQQLTGDADPAVGLLLSELIVALAAADFLTVSETGGDEDGPRLEHVHALLSFLIGQTALTHSVEAEQPSYVAKFVGKNQPADLPSCREVRGRAGLVLGHLAGSLKPPVRLVLWPMLLQTLVNPAMRPGLPVLCRAVTQIVDSVRPAAATAGASAQAFLDLAQFLQPGHERSTQPEALLMWLLICAHSPHETPGLGLAVLRCLESLSPLIHRMLGEIWEAPSRRLQTLCAYLEESGPGSRLDADFWSSALSQEVHFFLSALPEHDDLPSRLVDILGALHLEVWRKDRDTYDLSDLQKAALFNLTGVCLSHVGQASKVPTTLEFVLSHSSELITDAVVRRACARGLGIVAQRHFDLVLSVLGRHAKTDAATRRAGSIAQSLFGKSTAVQQAEYLRAMLTLALGYCAVYAPNPEVLQEQVCEHILGPLHLALTQERAVPVLQSVVEAVKLANDAIRMSPETMAMRDPFLSPADQAMTDVIAAEGLETRIGCAAVVDERAELGHQSVRREGSRVDIDYTCAAHPEARAAAPDRLNL</sequence>
<dbReference type="Proteomes" id="UP001189429">
    <property type="component" value="Unassembled WGS sequence"/>
</dbReference>
<evidence type="ECO:0008006" key="7">
    <source>
        <dbReference type="Google" id="ProtNLM"/>
    </source>
</evidence>
<dbReference type="SUPFAM" id="SSF48371">
    <property type="entry name" value="ARM repeat"/>
    <property type="match status" value="1"/>
</dbReference>
<evidence type="ECO:0000256" key="2">
    <source>
        <dbReference type="SAM" id="MobiDB-lite"/>
    </source>
</evidence>
<dbReference type="InterPro" id="IPR045206">
    <property type="entry name" value="Maestro_heat-like_prot"/>
</dbReference>
<dbReference type="InterPro" id="IPR011989">
    <property type="entry name" value="ARM-like"/>
</dbReference>
<dbReference type="Pfam" id="PF23210">
    <property type="entry name" value="HEAT_Maestro_2"/>
    <property type="match status" value="1"/>
</dbReference>
<proteinExistence type="predicted"/>
<keyword evidence="6" id="KW-1185">Reference proteome</keyword>
<feature type="domain" description="MROH2B-like HEAT-repeats" evidence="3">
    <location>
        <begin position="426"/>
        <end position="942"/>
    </location>
</feature>
<dbReference type="Pfam" id="PF23221">
    <property type="entry name" value="HEAT_MROH2B_1st"/>
    <property type="match status" value="1"/>
</dbReference>
<feature type="region of interest" description="Disordered" evidence="2">
    <location>
        <begin position="1"/>
        <end position="36"/>
    </location>
</feature>
<feature type="compositionally biased region" description="Low complexity" evidence="2">
    <location>
        <begin position="1"/>
        <end position="31"/>
    </location>
</feature>
<name>A0ABN9WUR7_9DINO</name>
<evidence type="ECO:0000259" key="4">
    <source>
        <dbReference type="Pfam" id="PF23221"/>
    </source>
</evidence>
<dbReference type="PANTHER" id="PTHR23120:SF42">
    <property type="entry name" value="MAESTRO HEAT-LIKE REPEAT FAMILY MEMBER 3"/>
    <property type="match status" value="1"/>
</dbReference>
<reference evidence="5" key="1">
    <citation type="submission" date="2023-10" db="EMBL/GenBank/DDBJ databases">
        <authorList>
            <person name="Chen Y."/>
            <person name="Shah S."/>
            <person name="Dougan E. K."/>
            <person name="Thang M."/>
            <person name="Chan C."/>
        </authorList>
    </citation>
    <scope>NUCLEOTIDE SEQUENCE [LARGE SCALE GENOMIC DNA]</scope>
</reference>
<dbReference type="InterPro" id="IPR056282">
    <property type="entry name" value="MROH2B-like_N_HEAT"/>
</dbReference>
<keyword evidence="1" id="KW-0677">Repeat</keyword>
<accession>A0ABN9WUR7</accession>
<evidence type="ECO:0000259" key="3">
    <source>
        <dbReference type="Pfam" id="PF23210"/>
    </source>
</evidence>